<dbReference type="Pfam" id="PF02594">
    <property type="entry name" value="DUF167"/>
    <property type="match status" value="1"/>
</dbReference>
<dbReference type="AlphaFoldDB" id="A0A2H0RIR8"/>
<sequence>MYIRISVTPNSKKESLKETGPARFEVTLREKAEGNMANRRLLELLASYFKVPRSHVTIVSGHRSTRKILDVELKDNNAKKL</sequence>
<dbReference type="SUPFAM" id="SSF69786">
    <property type="entry name" value="YggU-like"/>
    <property type="match status" value="1"/>
</dbReference>
<dbReference type="InterPro" id="IPR036591">
    <property type="entry name" value="YggU-like_sf"/>
</dbReference>
<dbReference type="Proteomes" id="UP000230833">
    <property type="component" value="Unassembled WGS sequence"/>
</dbReference>
<evidence type="ECO:0000313" key="3">
    <source>
        <dbReference type="Proteomes" id="UP000230833"/>
    </source>
</evidence>
<organism evidence="2 3">
    <name type="scientific">Candidatus Vogelbacteria bacterium CG10_big_fil_rev_8_21_14_0_10_45_14</name>
    <dbReference type="NCBI Taxonomy" id="1975042"/>
    <lineage>
        <taxon>Bacteria</taxon>
        <taxon>Candidatus Vogeliibacteriota</taxon>
    </lineage>
</organism>
<comment type="caution">
    <text evidence="2">The sequence shown here is derived from an EMBL/GenBank/DDBJ whole genome shotgun (WGS) entry which is preliminary data.</text>
</comment>
<reference evidence="2 3" key="1">
    <citation type="submission" date="2017-09" db="EMBL/GenBank/DDBJ databases">
        <title>Depth-based differentiation of microbial function through sediment-hosted aquifers and enrichment of novel symbionts in the deep terrestrial subsurface.</title>
        <authorList>
            <person name="Probst A.J."/>
            <person name="Ladd B."/>
            <person name="Jarett J.K."/>
            <person name="Geller-Mcgrath D.E."/>
            <person name="Sieber C.M."/>
            <person name="Emerson J.B."/>
            <person name="Anantharaman K."/>
            <person name="Thomas B.C."/>
            <person name="Malmstrom R."/>
            <person name="Stieglmeier M."/>
            <person name="Klingl A."/>
            <person name="Woyke T."/>
            <person name="Ryan C.M."/>
            <person name="Banfield J.F."/>
        </authorList>
    </citation>
    <scope>NUCLEOTIDE SEQUENCE [LARGE SCALE GENOMIC DNA]</scope>
    <source>
        <strain evidence="2">CG10_big_fil_rev_8_21_14_0_10_45_14</strain>
    </source>
</reference>
<dbReference type="InterPro" id="IPR003746">
    <property type="entry name" value="DUF167"/>
</dbReference>
<comment type="similarity">
    <text evidence="1">Belongs to the UPF0235 family.</text>
</comment>
<name>A0A2H0RIR8_9BACT</name>
<dbReference type="SMART" id="SM01152">
    <property type="entry name" value="DUF167"/>
    <property type="match status" value="1"/>
</dbReference>
<dbReference type="Gene3D" id="3.30.1200.10">
    <property type="entry name" value="YggU-like"/>
    <property type="match status" value="1"/>
</dbReference>
<proteinExistence type="inferred from homology"/>
<evidence type="ECO:0000256" key="1">
    <source>
        <dbReference type="ARBA" id="ARBA00010364"/>
    </source>
</evidence>
<evidence type="ECO:0000313" key="2">
    <source>
        <dbReference type="EMBL" id="PIR46452.1"/>
    </source>
</evidence>
<accession>A0A2H0RIR8</accession>
<protein>
    <submittedName>
        <fullName evidence="2">Uncharacterized protein</fullName>
    </submittedName>
</protein>
<gene>
    <name evidence="2" type="ORF">COV07_04095</name>
</gene>
<dbReference type="NCBIfam" id="TIGR00251">
    <property type="entry name" value="DUF167 family protein"/>
    <property type="match status" value="1"/>
</dbReference>
<dbReference type="EMBL" id="PCYL01000044">
    <property type="protein sequence ID" value="PIR46452.1"/>
    <property type="molecule type" value="Genomic_DNA"/>
</dbReference>